<evidence type="ECO:0000313" key="1">
    <source>
        <dbReference type="EMBL" id="SPD33285.1"/>
    </source>
</evidence>
<sequence length="66" mass="6863">MAVGHLQSVHYGHGKPPVQAGVALSVAKPPDLLKPWPWAVVICRRGSPPAVEPWVMGGGTTAGTKI</sequence>
<reference evidence="1" key="1">
    <citation type="submission" date="2018-02" db="EMBL/GenBank/DDBJ databases">
        <authorList>
            <person name="Cohen D.B."/>
            <person name="Kent A.D."/>
        </authorList>
    </citation>
    <scope>NUCLEOTIDE SEQUENCE</scope>
</reference>
<name>A0A2N9J9L0_FAGSY</name>
<proteinExistence type="predicted"/>
<organism evidence="1">
    <name type="scientific">Fagus sylvatica</name>
    <name type="common">Beechnut</name>
    <dbReference type="NCBI Taxonomy" id="28930"/>
    <lineage>
        <taxon>Eukaryota</taxon>
        <taxon>Viridiplantae</taxon>
        <taxon>Streptophyta</taxon>
        <taxon>Embryophyta</taxon>
        <taxon>Tracheophyta</taxon>
        <taxon>Spermatophyta</taxon>
        <taxon>Magnoliopsida</taxon>
        <taxon>eudicotyledons</taxon>
        <taxon>Gunneridae</taxon>
        <taxon>Pentapetalae</taxon>
        <taxon>rosids</taxon>
        <taxon>fabids</taxon>
        <taxon>Fagales</taxon>
        <taxon>Fagaceae</taxon>
        <taxon>Fagus</taxon>
    </lineage>
</organism>
<accession>A0A2N9J9L0</accession>
<protein>
    <submittedName>
        <fullName evidence="1">Uncharacterized protein</fullName>
    </submittedName>
</protein>
<gene>
    <name evidence="1" type="ORF">FSB_LOCUS61167</name>
</gene>
<dbReference type="EMBL" id="OIVN01006448">
    <property type="protein sequence ID" value="SPD33285.1"/>
    <property type="molecule type" value="Genomic_DNA"/>
</dbReference>
<dbReference type="AlphaFoldDB" id="A0A2N9J9L0"/>